<evidence type="ECO:0000313" key="3">
    <source>
        <dbReference type="Proteomes" id="UP000026961"/>
    </source>
</evidence>
<accession>A0A0E0AIW8</accession>
<dbReference type="HOGENOM" id="CLU_1629652_0_0_1"/>
<dbReference type="Gramene" id="OGLUM07G11390.1">
    <property type="protein sequence ID" value="OGLUM07G11390.1"/>
    <property type="gene ID" value="OGLUM07G11390"/>
</dbReference>
<dbReference type="AlphaFoldDB" id="A0A0E0AIW8"/>
<reference evidence="2" key="1">
    <citation type="submission" date="2015-04" db="UniProtKB">
        <authorList>
            <consortium name="EnsemblPlants"/>
        </authorList>
    </citation>
    <scope>IDENTIFICATION</scope>
</reference>
<name>A0A0E0AIW8_9ORYZ</name>
<feature type="transmembrane region" description="Helical" evidence="1">
    <location>
        <begin position="158"/>
        <end position="178"/>
    </location>
</feature>
<keyword evidence="3" id="KW-1185">Reference proteome</keyword>
<sequence length="179" mass="18745">MLSSSPPAGGALELGVGSSGRAACGCAYLRGRDGGRGGNLDSSDGRQRVSTKLFVGNGDGASTLPVSLGEPNRTNLLDLGMGSCKGSTSEQLEGHTAPHVASVLLKGLLHHLGQSKRSIGAMADNATKRQARRICEVTLRAAHDFFIFGLFYSRDGMWALGSGLFYFLSHVVCCGLWAM</sequence>
<protein>
    <submittedName>
        <fullName evidence="2">Uncharacterized protein</fullName>
    </submittedName>
</protein>
<keyword evidence="1" id="KW-0812">Transmembrane</keyword>
<proteinExistence type="predicted"/>
<dbReference type="Proteomes" id="UP000026961">
    <property type="component" value="Chromosome 7"/>
</dbReference>
<keyword evidence="1" id="KW-1133">Transmembrane helix</keyword>
<evidence type="ECO:0000256" key="1">
    <source>
        <dbReference type="SAM" id="Phobius"/>
    </source>
</evidence>
<organism evidence="2">
    <name type="scientific">Oryza glumipatula</name>
    <dbReference type="NCBI Taxonomy" id="40148"/>
    <lineage>
        <taxon>Eukaryota</taxon>
        <taxon>Viridiplantae</taxon>
        <taxon>Streptophyta</taxon>
        <taxon>Embryophyta</taxon>
        <taxon>Tracheophyta</taxon>
        <taxon>Spermatophyta</taxon>
        <taxon>Magnoliopsida</taxon>
        <taxon>Liliopsida</taxon>
        <taxon>Poales</taxon>
        <taxon>Poaceae</taxon>
        <taxon>BOP clade</taxon>
        <taxon>Oryzoideae</taxon>
        <taxon>Oryzeae</taxon>
        <taxon>Oryzinae</taxon>
        <taxon>Oryza</taxon>
    </lineage>
</organism>
<keyword evidence="1" id="KW-0472">Membrane</keyword>
<dbReference type="EnsemblPlants" id="OGLUM07G11390.1">
    <property type="protein sequence ID" value="OGLUM07G11390.1"/>
    <property type="gene ID" value="OGLUM07G11390"/>
</dbReference>
<evidence type="ECO:0000313" key="2">
    <source>
        <dbReference type="EnsemblPlants" id="OGLUM07G11390.1"/>
    </source>
</evidence>
<reference evidence="2" key="2">
    <citation type="submission" date="2018-05" db="EMBL/GenBank/DDBJ databases">
        <title>OgluRS3 (Oryza glumaepatula Reference Sequence Version 3).</title>
        <authorList>
            <person name="Zhang J."/>
            <person name="Kudrna D."/>
            <person name="Lee S."/>
            <person name="Talag J."/>
            <person name="Welchert J."/>
            <person name="Wing R.A."/>
        </authorList>
    </citation>
    <scope>NUCLEOTIDE SEQUENCE [LARGE SCALE GENOMIC DNA]</scope>
</reference>